<reference evidence="1" key="1">
    <citation type="journal article" date="2015" name="Nature">
        <title>Complex archaea that bridge the gap between prokaryotes and eukaryotes.</title>
        <authorList>
            <person name="Spang A."/>
            <person name="Saw J.H."/>
            <person name="Jorgensen S.L."/>
            <person name="Zaremba-Niedzwiedzka K."/>
            <person name="Martijn J."/>
            <person name="Lind A.E."/>
            <person name="van Eijk R."/>
            <person name="Schleper C."/>
            <person name="Guy L."/>
            <person name="Ettema T.J."/>
        </authorList>
    </citation>
    <scope>NUCLEOTIDE SEQUENCE</scope>
</reference>
<protein>
    <submittedName>
        <fullName evidence="1">Uncharacterized protein</fullName>
    </submittedName>
</protein>
<name>A0A0F9CJZ9_9ZZZZ</name>
<comment type="caution">
    <text evidence="1">The sequence shown here is derived from an EMBL/GenBank/DDBJ whole genome shotgun (WGS) entry which is preliminary data.</text>
</comment>
<dbReference type="AlphaFoldDB" id="A0A0F9CJZ9"/>
<gene>
    <name evidence="1" type="ORF">LCGC14_2392150</name>
</gene>
<organism evidence="1">
    <name type="scientific">marine sediment metagenome</name>
    <dbReference type="NCBI Taxonomy" id="412755"/>
    <lineage>
        <taxon>unclassified sequences</taxon>
        <taxon>metagenomes</taxon>
        <taxon>ecological metagenomes</taxon>
    </lineage>
</organism>
<accession>A0A0F9CJZ9</accession>
<evidence type="ECO:0000313" key="1">
    <source>
        <dbReference type="EMBL" id="KKL26752.1"/>
    </source>
</evidence>
<dbReference type="EMBL" id="LAZR01035722">
    <property type="protein sequence ID" value="KKL26752.1"/>
    <property type="molecule type" value="Genomic_DNA"/>
</dbReference>
<sequence>MEIEEINQLLGQKYPASVRVTRTTKGYTWEIKIRAKNFKECLAEAEWADKELEKRYGGNESG</sequence>
<proteinExistence type="predicted"/>